<dbReference type="Pfam" id="PF06177">
    <property type="entry name" value="QueT"/>
    <property type="match status" value="1"/>
</dbReference>
<feature type="transmembrane region" description="Helical" evidence="1">
    <location>
        <begin position="40"/>
        <end position="65"/>
    </location>
</feature>
<dbReference type="OrthoDB" id="9786793at2"/>
<feature type="transmembrane region" description="Helical" evidence="1">
    <location>
        <begin position="6"/>
        <end position="28"/>
    </location>
</feature>
<keyword evidence="1" id="KW-1133">Transmembrane helix</keyword>
<dbReference type="RefSeq" id="WP_158739412.1">
    <property type="nucleotide sequence ID" value="NZ_JAFBEP010000003.1"/>
</dbReference>
<gene>
    <name evidence="2" type="ORF">GND95_03260</name>
</gene>
<reference evidence="2 3" key="1">
    <citation type="submission" date="2019-12" db="EMBL/GenBank/DDBJ databases">
        <title>Defluviitalea raffinosedens, isolated from a biogas fermenter, genome sequencing and characterization.</title>
        <authorList>
            <person name="Rettenmaier R."/>
            <person name="Schneider M."/>
            <person name="Neuhaus K."/>
            <person name="Liebl W."/>
            <person name="Zverlov V."/>
        </authorList>
    </citation>
    <scope>NUCLEOTIDE SEQUENCE [LARGE SCALE GENOMIC DNA]</scope>
    <source>
        <strain evidence="2 3">249c-K6</strain>
    </source>
</reference>
<feature type="transmembrane region" description="Helical" evidence="1">
    <location>
        <begin position="127"/>
        <end position="153"/>
    </location>
</feature>
<dbReference type="PANTHER" id="PTHR40044:SF1">
    <property type="entry name" value="INTEGRAL MEMBRANE PROTEIN"/>
    <property type="match status" value="1"/>
</dbReference>
<dbReference type="PIRSF" id="PIRSF031501">
    <property type="entry name" value="QueT"/>
    <property type="match status" value="1"/>
</dbReference>
<feature type="transmembrane region" description="Helical" evidence="1">
    <location>
        <begin position="96"/>
        <end position="115"/>
    </location>
</feature>
<dbReference type="AlphaFoldDB" id="A0A7C8LIZ3"/>
<evidence type="ECO:0000256" key="1">
    <source>
        <dbReference type="SAM" id="Phobius"/>
    </source>
</evidence>
<comment type="caution">
    <text evidence="2">The sequence shown here is derived from an EMBL/GenBank/DDBJ whole genome shotgun (WGS) entry which is preliminary data.</text>
</comment>
<accession>A0A7C8LIZ3</accession>
<proteinExistence type="predicted"/>
<dbReference type="Proteomes" id="UP000483018">
    <property type="component" value="Unassembled WGS sequence"/>
</dbReference>
<dbReference type="EMBL" id="WSLF01000002">
    <property type="protein sequence ID" value="KAE9636158.1"/>
    <property type="molecule type" value="Genomic_DNA"/>
</dbReference>
<dbReference type="PANTHER" id="PTHR40044">
    <property type="entry name" value="INTEGRAL MEMBRANE PROTEIN-RELATED"/>
    <property type="match status" value="1"/>
</dbReference>
<keyword evidence="3" id="KW-1185">Reference proteome</keyword>
<name>A0A7C8LIZ3_9FIRM</name>
<evidence type="ECO:0000313" key="2">
    <source>
        <dbReference type="EMBL" id="KAE9636158.1"/>
    </source>
</evidence>
<sequence length="164" mass="18062">MNKKILFLVQSALIAAIYVVLTLPFAVISTDYIQVRISEALTVLPFFTPAAVPGLFIGCLLSNIFISKFGMVDIVFGSLATLIAAYLSYKMPKKVLVPIPPIVVNALIVGLLIYYGTFGRIEWNTTLLIFMGGVGLGQLISCYGIGYPLMIILDKYKQHIFKYS</sequence>
<keyword evidence="1" id="KW-0472">Membrane</keyword>
<dbReference type="InterPro" id="IPR010387">
    <property type="entry name" value="QueT"/>
</dbReference>
<protein>
    <submittedName>
        <fullName evidence="2">Transporter</fullName>
    </submittedName>
</protein>
<evidence type="ECO:0000313" key="3">
    <source>
        <dbReference type="Proteomes" id="UP000483018"/>
    </source>
</evidence>
<organism evidence="2 3">
    <name type="scientific">Defluviitalea raffinosedens</name>
    <dbReference type="NCBI Taxonomy" id="1450156"/>
    <lineage>
        <taxon>Bacteria</taxon>
        <taxon>Bacillati</taxon>
        <taxon>Bacillota</taxon>
        <taxon>Clostridia</taxon>
        <taxon>Lachnospirales</taxon>
        <taxon>Defluviitaleaceae</taxon>
        <taxon>Defluviitalea</taxon>
    </lineage>
</organism>
<keyword evidence="1" id="KW-0812">Transmembrane</keyword>